<dbReference type="Proteomes" id="UP000812966">
    <property type="component" value="Unassembled WGS sequence"/>
</dbReference>
<keyword evidence="3" id="KW-1185">Reference proteome</keyword>
<feature type="compositionally biased region" description="Polar residues" evidence="1">
    <location>
        <begin position="15"/>
        <end position="61"/>
    </location>
</feature>
<name>A0A8K0NNT9_9TREE</name>
<accession>A0A8K0NNT9</accession>
<dbReference type="EMBL" id="JABELV010000111">
    <property type="protein sequence ID" value="KAG7530685.1"/>
    <property type="molecule type" value="Genomic_DNA"/>
</dbReference>
<feature type="compositionally biased region" description="Low complexity" evidence="1">
    <location>
        <begin position="224"/>
        <end position="235"/>
    </location>
</feature>
<comment type="caution">
    <text evidence="2">The sequence shown here is derived from an EMBL/GenBank/DDBJ whole genome shotgun (WGS) entry which is preliminary data.</text>
</comment>
<feature type="region of interest" description="Disordered" evidence="1">
    <location>
        <begin position="1"/>
        <end position="188"/>
    </location>
</feature>
<feature type="compositionally biased region" description="Low complexity" evidence="1">
    <location>
        <begin position="122"/>
        <end position="156"/>
    </location>
</feature>
<feature type="compositionally biased region" description="Polar residues" evidence="1">
    <location>
        <begin position="105"/>
        <end position="120"/>
    </location>
</feature>
<sequence>MGLAQAAEAAAKKQSTVSQPINPSDQQSLGSTPASSVLTPGTSYGGNTYTPNSYGTNQPTVPSVMAFDGSAGYATPSASQYSSSSSFTPVDPQAQPGHYGGYSQYPPSFQGYEQGNQQPPHQGDQPGAGAGYQQQYSQYGHHQWGGFQQQQQPPQYNDWEQHGGQAGPYHQPPQDAAPPAHLWSFSTAEQTEHEKLFFMTAAQKAAYRAQKGAEGYSNAGPQGGSSHSPSSYGGL</sequence>
<proteinExistence type="predicted"/>
<organism evidence="2 3">
    <name type="scientific">Filobasidium floriforme</name>
    <dbReference type="NCBI Taxonomy" id="5210"/>
    <lineage>
        <taxon>Eukaryota</taxon>
        <taxon>Fungi</taxon>
        <taxon>Dikarya</taxon>
        <taxon>Basidiomycota</taxon>
        <taxon>Agaricomycotina</taxon>
        <taxon>Tremellomycetes</taxon>
        <taxon>Filobasidiales</taxon>
        <taxon>Filobasidiaceae</taxon>
        <taxon>Filobasidium</taxon>
    </lineage>
</organism>
<protein>
    <submittedName>
        <fullName evidence="2">Uncharacterized protein</fullName>
    </submittedName>
</protein>
<evidence type="ECO:0000256" key="1">
    <source>
        <dbReference type="SAM" id="MobiDB-lite"/>
    </source>
</evidence>
<feature type="compositionally biased region" description="Low complexity" evidence="1">
    <location>
        <begin position="168"/>
        <end position="181"/>
    </location>
</feature>
<reference evidence="2" key="1">
    <citation type="submission" date="2020-04" db="EMBL/GenBank/DDBJ databases">
        <title>Analysis of mating type loci in Filobasidium floriforme.</title>
        <authorList>
            <person name="Nowrousian M."/>
        </authorList>
    </citation>
    <scope>NUCLEOTIDE SEQUENCE</scope>
    <source>
        <strain evidence="2">CBS 6242</strain>
    </source>
</reference>
<evidence type="ECO:0000313" key="2">
    <source>
        <dbReference type="EMBL" id="KAG7530685.1"/>
    </source>
</evidence>
<dbReference type="AlphaFoldDB" id="A0A8K0NNT9"/>
<evidence type="ECO:0000313" key="3">
    <source>
        <dbReference type="Proteomes" id="UP000812966"/>
    </source>
</evidence>
<feature type="compositionally biased region" description="Low complexity" evidence="1">
    <location>
        <begin position="77"/>
        <end position="86"/>
    </location>
</feature>
<gene>
    <name evidence="2" type="ORF">FFLO_04855</name>
</gene>
<feature type="region of interest" description="Disordered" evidence="1">
    <location>
        <begin position="207"/>
        <end position="235"/>
    </location>
</feature>
<feature type="compositionally biased region" description="Low complexity" evidence="1">
    <location>
        <begin position="1"/>
        <end position="14"/>
    </location>
</feature>